<dbReference type="InterPro" id="IPR027417">
    <property type="entry name" value="P-loop_NTPase"/>
</dbReference>
<evidence type="ECO:0008006" key="15">
    <source>
        <dbReference type="Google" id="ProtNLM"/>
    </source>
</evidence>
<evidence type="ECO:0000256" key="4">
    <source>
        <dbReference type="ARBA" id="ARBA00022730"/>
    </source>
</evidence>
<evidence type="ECO:0000256" key="8">
    <source>
        <dbReference type="ARBA" id="ARBA00022884"/>
    </source>
</evidence>
<keyword evidence="8" id="KW-0694">RNA-binding</keyword>
<reference evidence="13" key="1">
    <citation type="submission" date="2022-12" db="EMBL/GenBank/DDBJ databases">
        <title>Reference genome sequencing for broad-spectrum identification of bacterial and archaeal isolates by mass spectrometry.</title>
        <authorList>
            <person name="Sekiguchi Y."/>
            <person name="Tourlousse D.M."/>
        </authorList>
    </citation>
    <scope>NUCLEOTIDE SEQUENCE</scope>
    <source>
        <strain evidence="13">ASRB1</strain>
    </source>
</reference>
<dbReference type="GO" id="GO:0019843">
    <property type="term" value="F:rRNA binding"/>
    <property type="evidence" value="ECO:0007669"/>
    <property type="project" value="UniProtKB-KW"/>
</dbReference>
<dbReference type="GO" id="GO:0046872">
    <property type="term" value="F:metal ion binding"/>
    <property type="evidence" value="ECO:0007669"/>
    <property type="project" value="UniProtKB-KW"/>
</dbReference>
<dbReference type="Gene3D" id="1.10.40.50">
    <property type="entry name" value="Probable gtpase engc, domain 3"/>
    <property type="match status" value="1"/>
</dbReference>
<keyword evidence="9" id="KW-0342">GTP-binding</keyword>
<feature type="domain" description="CP-type G" evidence="12">
    <location>
        <begin position="1"/>
        <end position="96"/>
    </location>
</feature>
<protein>
    <recommendedName>
        <fullName evidence="15">Ribosome small subunit-dependent GTPase A</fullName>
    </recommendedName>
</protein>
<evidence type="ECO:0000313" key="14">
    <source>
        <dbReference type="Proteomes" id="UP001144372"/>
    </source>
</evidence>
<dbReference type="PROSITE" id="PS50936">
    <property type="entry name" value="ENGC_GTPASE"/>
    <property type="match status" value="1"/>
</dbReference>
<dbReference type="PROSITE" id="PS51721">
    <property type="entry name" value="G_CP"/>
    <property type="match status" value="1"/>
</dbReference>
<evidence type="ECO:0000256" key="1">
    <source>
        <dbReference type="ARBA" id="ARBA00022490"/>
    </source>
</evidence>
<evidence type="ECO:0000256" key="6">
    <source>
        <dbReference type="ARBA" id="ARBA00022801"/>
    </source>
</evidence>
<dbReference type="GO" id="GO:0005525">
    <property type="term" value="F:GTP binding"/>
    <property type="evidence" value="ECO:0007669"/>
    <property type="project" value="UniProtKB-KW"/>
</dbReference>
<keyword evidence="14" id="KW-1185">Reference proteome</keyword>
<dbReference type="InterPro" id="IPR010914">
    <property type="entry name" value="RsgA_GTPase_dom"/>
</dbReference>
<evidence type="ECO:0000256" key="2">
    <source>
        <dbReference type="ARBA" id="ARBA00022517"/>
    </source>
</evidence>
<keyword evidence="5" id="KW-0547">Nucleotide-binding</keyword>
<dbReference type="Proteomes" id="UP001144372">
    <property type="component" value="Unassembled WGS sequence"/>
</dbReference>
<keyword evidence="2" id="KW-0690">Ribosome biogenesis</keyword>
<accession>A0A9W6FVE2</accession>
<evidence type="ECO:0000256" key="5">
    <source>
        <dbReference type="ARBA" id="ARBA00022741"/>
    </source>
</evidence>
<name>A0A9W6FVE2_9BACT</name>
<dbReference type="PANTHER" id="PTHR32120:SF10">
    <property type="entry name" value="SMALL RIBOSOMAL SUBUNIT BIOGENESIS GTPASE RSGA"/>
    <property type="match status" value="1"/>
</dbReference>
<dbReference type="Gene3D" id="3.40.50.300">
    <property type="entry name" value="P-loop containing nucleotide triphosphate hydrolases"/>
    <property type="match status" value="1"/>
</dbReference>
<dbReference type="GO" id="GO:0042254">
    <property type="term" value="P:ribosome biogenesis"/>
    <property type="evidence" value="ECO:0007669"/>
    <property type="project" value="UniProtKB-KW"/>
</dbReference>
<organism evidence="13 14">
    <name type="scientific">Desulforhabdus amnigena</name>
    <dbReference type="NCBI Taxonomy" id="40218"/>
    <lineage>
        <taxon>Bacteria</taxon>
        <taxon>Pseudomonadati</taxon>
        <taxon>Thermodesulfobacteriota</taxon>
        <taxon>Syntrophobacteria</taxon>
        <taxon>Syntrophobacterales</taxon>
        <taxon>Syntrophobacteraceae</taxon>
        <taxon>Desulforhabdus</taxon>
    </lineage>
</organism>
<dbReference type="CDD" id="cd01854">
    <property type="entry name" value="YjeQ_EngC"/>
    <property type="match status" value="1"/>
</dbReference>
<dbReference type="AlphaFoldDB" id="A0A9W6FVE2"/>
<keyword evidence="3" id="KW-0479">Metal-binding</keyword>
<evidence type="ECO:0000256" key="10">
    <source>
        <dbReference type="SAM" id="MobiDB-lite"/>
    </source>
</evidence>
<feature type="domain" description="EngC GTPase" evidence="11">
    <location>
        <begin position="1"/>
        <end position="94"/>
    </location>
</feature>
<evidence type="ECO:0000313" key="13">
    <source>
        <dbReference type="EMBL" id="GLI35584.1"/>
    </source>
</evidence>
<evidence type="ECO:0000259" key="11">
    <source>
        <dbReference type="PROSITE" id="PS50936"/>
    </source>
</evidence>
<dbReference type="GO" id="GO:0003924">
    <property type="term" value="F:GTPase activity"/>
    <property type="evidence" value="ECO:0007669"/>
    <property type="project" value="InterPro"/>
</dbReference>
<keyword evidence="7" id="KW-0862">Zinc</keyword>
<gene>
    <name evidence="13" type="ORF">DAMNIGENAA_30170</name>
</gene>
<dbReference type="SUPFAM" id="SSF52540">
    <property type="entry name" value="P-loop containing nucleoside triphosphate hydrolases"/>
    <property type="match status" value="1"/>
</dbReference>
<dbReference type="InterPro" id="IPR030378">
    <property type="entry name" value="G_CP_dom"/>
</dbReference>
<proteinExistence type="predicted"/>
<keyword evidence="4" id="KW-0699">rRNA-binding</keyword>
<evidence type="ECO:0000256" key="7">
    <source>
        <dbReference type="ARBA" id="ARBA00022833"/>
    </source>
</evidence>
<dbReference type="InterPro" id="IPR004881">
    <property type="entry name" value="Ribosome_biogen_GTPase_RsgA"/>
</dbReference>
<evidence type="ECO:0000256" key="9">
    <source>
        <dbReference type="ARBA" id="ARBA00023134"/>
    </source>
</evidence>
<feature type="region of interest" description="Disordered" evidence="10">
    <location>
        <begin position="53"/>
        <end position="76"/>
    </location>
</feature>
<feature type="compositionally biased region" description="Polar residues" evidence="10">
    <location>
        <begin position="53"/>
        <end position="64"/>
    </location>
</feature>
<sequence length="191" mass="21227">MESAAVGVPVHLLSARDSVGLEALERYLAPGKTVALVGSSGVGKSTLVNRMTGEARQTTKQVSESHGKGVHTTTSRDLIRLPGGGMIIDNPGIREIAFPNDDGGIDAVFPEIEAWSRECRFSDCSHQHEPGCMVQEAIRSGKLPSDRFESYLKMKRELHYLSQRAQKSASRMEKERWKEISLKTRKYKNDR</sequence>
<dbReference type="NCBIfam" id="TIGR00157">
    <property type="entry name" value="ribosome small subunit-dependent GTPase A"/>
    <property type="match status" value="1"/>
</dbReference>
<comment type="caution">
    <text evidence="13">The sequence shown here is derived from an EMBL/GenBank/DDBJ whole genome shotgun (WGS) entry which is preliminary data.</text>
</comment>
<keyword evidence="1" id="KW-0963">Cytoplasm</keyword>
<dbReference type="EMBL" id="BSDR01000001">
    <property type="protein sequence ID" value="GLI35584.1"/>
    <property type="molecule type" value="Genomic_DNA"/>
</dbReference>
<keyword evidence="6" id="KW-0378">Hydrolase</keyword>
<evidence type="ECO:0000256" key="3">
    <source>
        <dbReference type="ARBA" id="ARBA00022723"/>
    </source>
</evidence>
<evidence type="ECO:0000259" key="12">
    <source>
        <dbReference type="PROSITE" id="PS51721"/>
    </source>
</evidence>
<dbReference type="Pfam" id="PF03193">
    <property type="entry name" value="RsgA_GTPase"/>
    <property type="match status" value="1"/>
</dbReference>
<dbReference type="PANTHER" id="PTHR32120">
    <property type="entry name" value="SMALL RIBOSOMAL SUBUNIT BIOGENESIS GTPASE RSGA"/>
    <property type="match status" value="1"/>
</dbReference>